<dbReference type="EMBL" id="JACAZI010000009">
    <property type="protein sequence ID" value="KAF7351912.1"/>
    <property type="molecule type" value="Genomic_DNA"/>
</dbReference>
<evidence type="ECO:0000259" key="2">
    <source>
        <dbReference type="Pfam" id="PF20152"/>
    </source>
</evidence>
<gene>
    <name evidence="3" type="ORF">MVEN_01153000</name>
</gene>
<keyword evidence="4" id="KW-1185">Reference proteome</keyword>
<feature type="transmembrane region" description="Helical" evidence="1">
    <location>
        <begin position="86"/>
        <end position="108"/>
    </location>
</feature>
<dbReference type="OrthoDB" id="2535105at2759"/>
<dbReference type="PANTHER" id="PTHR40465:SF1">
    <property type="entry name" value="DUF6534 DOMAIN-CONTAINING PROTEIN"/>
    <property type="match status" value="1"/>
</dbReference>
<dbReference type="Proteomes" id="UP000620124">
    <property type="component" value="Unassembled WGS sequence"/>
</dbReference>
<organism evidence="3 4">
    <name type="scientific">Mycena venus</name>
    <dbReference type="NCBI Taxonomy" id="2733690"/>
    <lineage>
        <taxon>Eukaryota</taxon>
        <taxon>Fungi</taxon>
        <taxon>Dikarya</taxon>
        <taxon>Basidiomycota</taxon>
        <taxon>Agaricomycotina</taxon>
        <taxon>Agaricomycetes</taxon>
        <taxon>Agaricomycetidae</taxon>
        <taxon>Agaricales</taxon>
        <taxon>Marasmiineae</taxon>
        <taxon>Mycenaceae</taxon>
        <taxon>Mycena</taxon>
    </lineage>
</organism>
<evidence type="ECO:0000313" key="3">
    <source>
        <dbReference type="EMBL" id="KAF7351912.1"/>
    </source>
</evidence>
<feature type="transmembrane region" description="Helical" evidence="1">
    <location>
        <begin position="12"/>
        <end position="40"/>
    </location>
</feature>
<dbReference type="PANTHER" id="PTHR40465">
    <property type="entry name" value="CHROMOSOME 1, WHOLE GENOME SHOTGUN SEQUENCE"/>
    <property type="match status" value="1"/>
</dbReference>
<proteinExistence type="predicted"/>
<dbReference type="AlphaFoldDB" id="A0A8H7CXL3"/>
<name>A0A8H7CXL3_9AGAR</name>
<comment type="caution">
    <text evidence="3">The sequence shown here is derived from an EMBL/GenBank/DDBJ whole genome shotgun (WGS) entry which is preliminary data.</text>
</comment>
<feature type="transmembrane region" description="Helical" evidence="1">
    <location>
        <begin position="169"/>
        <end position="192"/>
    </location>
</feature>
<keyword evidence="1" id="KW-0812">Transmembrane</keyword>
<feature type="transmembrane region" description="Helical" evidence="1">
    <location>
        <begin position="198"/>
        <end position="216"/>
    </location>
</feature>
<sequence>MYFKAFPRDSRFLKGLVFALWIVEMAHTACIFNALYMYTITAYGDPTSLTKFPISLDVALVLHGVNVIIVQLFFAHRMSKFLENKYYIPVILSVGTVLLVRFIAFFVSGVAAVRVASLVTFMQSWKSLILFNVVSCAITDVIMSAILVYQLAIRRADAYKSTIAIVDKLIMWSVETCLVTTFTTMVMLVCFLTMKENFIWIGILLVQPKIFSNAMLANLNSRTSFRDHGSVVQEFSGKPNSHSTICFKPGSAGVTVNQETAMIKDDLPRTPGGVHLVYSDSKPKSSLIDSQIESMP</sequence>
<feature type="transmembrane region" description="Helical" evidence="1">
    <location>
        <begin position="52"/>
        <end position="74"/>
    </location>
</feature>
<keyword evidence="1" id="KW-0472">Membrane</keyword>
<dbReference type="InterPro" id="IPR045339">
    <property type="entry name" value="DUF6534"/>
</dbReference>
<feature type="domain" description="DUF6534" evidence="2">
    <location>
        <begin position="137"/>
        <end position="223"/>
    </location>
</feature>
<evidence type="ECO:0000313" key="4">
    <source>
        <dbReference type="Proteomes" id="UP000620124"/>
    </source>
</evidence>
<feature type="transmembrane region" description="Helical" evidence="1">
    <location>
        <begin position="128"/>
        <end position="149"/>
    </location>
</feature>
<accession>A0A8H7CXL3</accession>
<reference evidence="3" key="1">
    <citation type="submission" date="2020-05" db="EMBL/GenBank/DDBJ databases">
        <title>Mycena genomes resolve the evolution of fungal bioluminescence.</title>
        <authorList>
            <person name="Tsai I.J."/>
        </authorList>
    </citation>
    <scope>NUCLEOTIDE SEQUENCE</scope>
    <source>
        <strain evidence="3">CCC161011</strain>
    </source>
</reference>
<protein>
    <submittedName>
        <fullName evidence="3">Retinol dehydrogenase 12</fullName>
    </submittedName>
</protein>
<evidence type="ECO:0000256" key="1">
    <source>
        <dbReference type="SAM" id="Phobius"/>
    </source>
</evidence>
<keyword evidence="1" id="KW-1133">Transmembrane helix</keyword>
<dbReference type="Pfam" id="PF20152">
    <property type="entry name" value="DUF6534"/>
    <property type="match status" value="1"/>
</dbReference>